<evidence type="ECO:0000256" key="2">
    <source>
        <dbReference type="SAM" id="MobiDB-lite"/>
    </source>
</evidence>
<accession>A0ABV8DJV4</accession>
<evidence type="ECO:0000313" key="3">
    <source>
        <dbReference type="EMBL" id="MFC3938290.1"/>
    </source>
</evidence>
<gene>
    <name evidence="3" type="ORF">ACFOW3_27085</name>
</gene>
<proteinExistence type="inferred from homology"/>
<dbReference type="Proteomes" id="UP001595693">
    <property type="component" value="Unassembled WGS sequence"/>
</dbReference>
<evidence type="ECO:0000313" key="4">
    <source>
        <dbReference type="Proteomes" id="UP001595693"/>
    </source>
</evidence>
<keyword evidence="4" id="KW-1185">Reference proteome</keyword>
<comment type="similarity">
    <text evidence="1">Belongs to the UPF0751 family.</text>
</comment>
<dbReference type="Pfam" id="PF10087">
    <property type="entry name" value="DUF2325"/>
    <property type="match status" value="1"/>
</dbReference>
<comment type="caution">
    <text evidence="3">The sequence shown here is derived from an EMBL/GenBank/DDBJ whole genome shotgun (WGS) entry which is preliminary data.</text>
</comment>
<dbReference type="EMBL" id="JBHSAJ010000176">
    <property type="protein sequence ID" value="MFC3938290.1"/>
    <property type="molecule type" value="Genomic_DNA"/>
</dbReference>
<name>A0ABV8DJV4_9BURK</name>
<evidence type="ECO:0000256" key="1">
    <source>
        <dbReference type="ARBA" id="ARBA00007189"/>
    </source>
</evidence>
<reference evidence="4" key="1">
    <citation type="journal article" date="2019" name="Int. J. Syst. Evol. Microbiol.">
        <title>The Global Catalogue of Microorganisms (GCM) 10K type strain sequencing project: providing services to taxonomists for standard genome sequencing and annotation.</title>
        <authorList>
            <consortium name="The Broad Institute Genomics Platform"/>
            <consortium name="The Broad Institute Genome Sequencing Center for Infectious Disease"/>
            <person name="Wu L."/>
            <person name="Ma J."/>
        </authorList>
    </citation>
    <scope>NUCLEOTIDE SEQUENCE [LARGE SCALE GENOMIC DNA]</scope>
    <source>
        <strain evidence="4">CCUG 2113</strain>
    </source>
</reference>
<feature type="region of interest" description="Disordered" evidence="2">
    <location>
        <begin position="111"/>
        <end position="131"/>
    </location>
</feature>
<protein>
    <submittedName>
        <fullName evidence="3">DUF2325 domain-containing protein</fullName>
    </submittedName>
</protein>
<dbReference type="InterPro" id="IPR016772">
    <property type="entry name" value="UCP020408"/>
</dbReference>
<dbReference type="RefSeq" id="WP_055400427.1">
    <property type="nucleotide sequence ID" value="NZ_JAMXAX010000067.1"/>
</dbReference>
<sequence length="226" mass="24389">MHSLPQEFLALCRQLGDVQKRCSATVAAQAAQIDALRAQVLRLRAEVIVRDTRLAMAQDALAQWKAAHPSLPRRKAMALHISVLVERIASLSRECLRWRLAVEAPAQSVQPEGSLGVAGHPSAAKGKGCAEPDAAPDGTLDANLAAADLVICQTGCISHDEYWRVQDHCRRTGKPCILVDQPLAVREAEALAAVQPMVVLRMTRAQRPVGNAQATDGYVVLDKNSL</sequence>
<organism evidence="3 4">
    <name type="scientific">Acidovorax facilis</name>
    <dbReference type="NCBI Taxonomy" id="12917"/>
    <lineage>
        <taxon>Bacteria</taxon>
        <taxon>Pseudomonadati</taxon>
        <taxon>Pseudomonadota</taxon>
        <taxon>Betaproteobacteria</taxon>
        <taxon>Burkholderiales</taxon>
        <taxon>Comamonadaceae</taxon>
        <taxon>Acidovorax</taxon>
    </lineage>
</organism>